<keyword evidence="3" id="KW-1185">Reference proteome</keyword>
<evidence type="ECO:0000259" key="1">
    <source>
        <dbReference type="Pfam" id="PF01425"/>
    </source>
</evidence>
<proteinExistence type="predicted"/>
<dbReference type="GO" id="GO:0012505">
    <property type="term" value="C:endomembrane system"/>
    <property type="evidence" value="ECO:0007669"/>
    <property type="project" value="TreeGrafter"/>
</dbReference>
<evidence type="ECO:0000313" key="2">
    <source>
        <dbReference type="EMBL" id="WAA09025.1"/>
    </source>
</evidence>
<feature type="domain" description="Amidase" evidence="1">
    <location>
        <begin position="37"/>
        <end position="460"/>
    </location>
</feature>
<organism evidence="2 3">
    <name type="scientific">Fervidibacillus albus</name>
    <dbReference type="NCBI Taxonomy" id="2980026"/>
    <lineage>
        <taxon>Bacteria</taxon>
        <taxon>Bacillati</taxon>
        <taxon>Bacillota</taxon>
        <taxon>Bacilli</taxon>
        <taxon>Bacillales</taxon>
        <taxon>Bacillaceae</taxon>
        <taxon>Fervidibacillus</taxon>
    </lineage>
</organism>
<dbReference type="Pfam" id="PF01425">
    <property type="entry name" value="Amidase"/>
    <property type="match status" value="1"/>
</dbReference>
<dbReference type="InterPro" id="IPR020556">
    <property type="entry name" value="Amidase_CS"/>
</dbReference>
<dbReference type="InterPro" id="IPR036928">
    <property type="entry name" value="AS_sf"/>
</dbReference>
<dbReference type="PANTHER" id="PTHR43372">
    <property type="entry name" value="FATTY-ACID AMIDE HYDROLASE"/>
    <property type="match status" value="1"/>
</dbReference>
<dbReference type="EMBL" id="CP106878">
    <property type="protein sequence ID" value="WAA09025.1"/>
    <property type="molecule type" value="Genomic_DNA"/>
</dbReference>
<evidence type="ECO:0000313" key="3">
    <source>
        <dbReference type="Proteomes" id="UP001164718"/>
    </source>
</evidence>
<dbReference type="InterPro" id="IPR052739">
    <property type="entry name" value="FAAH2"/>
</dbReference>
<reference evidence="2" key="1">
    <citation type="submission" date="2022-09" db="EMBL/GenBank/DDBJ databases">
        <title>Complete Genomes of Fervidibacillus albus and Fervidibacillus halotolerans isolated from tidal flat sediments.</title>
        <authorList>
            <person name="Kwon K.K."/>
            <person name="Yang S.-H."/>
            <person name="Park M.J."/>
            <person name="Oh H.-M."/>
        </authorList>
    </citation>
    <scope>NUCLEOTIDE SEQUENCE</scope>
    <source>
        <strain evidence="2">MEBiC13591</strain>
    </source>
</reference>
<dbReference type="Proteomes" id="UP001164718">
    <property type="component" value="Chromosome"/>
</dbReference>
<dbReference type="KEGG" id="faf:OE104_10510"/>
<dbReference type="RefSeq" id="WP_275416809.1">
    <property type="nucleotide sequence ID" value="NZ_CP106878.1"/>
</dbReference>
<dbReference type="AlphaFoldDB" id="A0A9E8LSY0"/>
<dbReference type="InterPro" id="IPR023631">
    <property type="entry name" value="Amidase_dom"/>
</dbReference>
<dbReference type="PANTHER" id="PTHR43372:SF4">
    <property type="entry name" value="FATTY-ACID AMIDE HYDROLASE 2"/>
    <property type="match status" value="1"/>
</dbReference>
<sequence length="483" mass="53626">MQIEVVNDGTVNTILNMDATALAEKIKNKQISSELATRIYINRLKEIQPSINALTEHRFDEALNEAKNKDEQLQKGRICGKLFGVPITIKESFDVKGMKTTGGLLSRKNNIAEKDADVVKKLKEQGAIILGKTNTPTLCFCQETDNKLYGRTNNPWSLDRTAGGSSGGEGAVIAAGGAAVGIGSDIGGSIRFPSHFNGTVGFKSGKMEVSQNGSFPYISFSEQERMLGIGAIAKSVRDAELVHSIIANNAPPVRDVSKFSTVIPLDHLVYPVDQPTKEALEKVKEILSDDMVILDEEPPFFRQSARLWQLIMSIDGGETNAKIAFAGKKKSPLKEFLKERLFHSSDVHQYLSWALYGARLFRPKEKQRGEINDLLEEGERKVHAYLENRLLIIPTYHTTALPHGKVYWELFSIFKTFLKYIPFVAYANTWGLPSLTIPVSEDKLGLPIGVQIISAVGNEKVMFQLGKQIEKRMRGYKRALAKN</sequence>
<gene>
    <name evidence="2" type="ORF">OE104_10510</name>
</gene>
<dbReference type="PROSITE" id="PS00571">
    <property type="entry name" value="AMIDASES"/>
    <property type="match status" value="1"/>
</dbReference>
<dbReference type="Gene3D" id="3.90.1300.10">
    <property type="entry name" value="Amidase signature (AS) domain"/>
    <property type="match status" value="1"/>
</dbReference>
<dbReference type="SUPFAM" id="SSF75304">
    <property type="entry name" value="Amidase signature (AS) enzymes"/>
    <property type="match status" value="1"/>
</dbReference>
<name>A0A9E8LSY0_9BACI</name>
<accession>A0A9E8LSY0</accession>
<protein>
    <submittedName>
        <fullName evidence="2">Amidase</fullName>
    </submittedName>
</protein>